<sequence>MEAVAAAAEEDDEEEELSTGDVLIEEVEGGEDEDEEDVDTGALEEDEGVERDGSLVVDVPDDAADDCSIVGEAEVGAGEDSGEACLGVEVAEVAGGAWDEVVGSARELAGVVSGLVALVDVSRPRQARG</sequence>
<evidence type="ECO:0000256" key="1">
    <source>
        <dbReference type="SAM" id="MobiDB-lite"/>
    </source>
</evidence>
<gene>
    <name evidence="2" type="ORF">G6O67_002974</name>
</gene>
<comment type="caution">
    <text evidence="2">The sequence shown here is derived from an EMBL/GenBank/DDBJ whole genome shotgun (WGS) entry which is preliminary data.</text>
</comment>
<accession>A0A8H4PVC3</accession>
<reference evidence="2 3" key="1">
    <citation type="journal article" date="2020" name="Genome Biol. Evol.">
        <title>A new high-quality draft genome assembly of the Chinese cordyceps Ophiocordyceps sinensis.</title>
        <authorList>
            <person name="Shu R."/>
            <person name="Zhang J."/>
            <person name="Meng Q."/>
            <person name="Zhang H."/>
            <person name="Zhou G."/>
            <person name="Li M."/>
            <person name="Wu P."/>
            <person name="Zhao Y."/>
            <person name="Chen C."/>
            <person name="Qin Q."/>
        </authorList>
    </citation>
    <scope>NUCLEOTIDE SEQUENCE [LARGE SCALE GENOMIC DNA]</scope>
    <source>
        <strain evidence="2 3">IOZ07</strain>
    </source>
</reference>
<proteinExistence type="predicted"/>
<dbReference type="OrthoDB" id="5427732at2759"/>
<feature type="compositionally biased region" description="Acidic residues" evidence="1">
    <location>
        <begin position="8"/>
        <end position="49"/>
    </location>
</feature>
<name>A0A8H4PVC3_9HYPO</name>
<protein>
    <submittedName>
        <fullName evidence="2">Uncharacterized protein</fullName>
    </submittedName>
</protein>
<keyword evidence="3" id="KW-1185">Reference proteome</keyword>
<dbReference type="EMBL" id="JAAVMX010000003">
    <property type="protein sequence ID" value="KAF4511154.1"/>
    <property type="molecule type" value="Genomic_DNA"/>
</dbReference>
<organism evidence="2 3">
    <name type="scientific">Ophiocordyceps sinensis</name>
    <dbReference type="NCBI Taxonomy" id="72228"/>
    <lineage>
        <taxon>Eukaryota</taxon>
        <taxon>Fungi</taxon>
        <taxon>Dikarya</taxon>
        <taxon>Ascomycota</taxon>
        <taxon>Pezizomycotina</taxon>
        <taxon>Sordariomycetes</taxon>
        <taxon>Hypocreomycetidae</taxon>
        <taxon>Hypocreales</taxon>
        <taxon>Ophiocordycipitaceae</taxon>
        <taxon>Ophiocordyceps</taxon>
    </lineage>
</organism>
<evidence type="ECO:0000313" key="3">
    <source>
        <dbReference type="Proteomes" id="UP000557566"/>
    </source>
</evidence>
<dbReference type="Proteomes" id="UP000557566">
    <property type="component" value="Unassembled WGS sequence"/>
</dbReference>
<dbReference type="AlphaFoldDB" id="A0A8H4PVC3"/>
<feature type="region of interest" description="Disordered" evidence="1">
    <location>
        <begin position="1"/>
        <end position="49"/>
    </location>
</feature>
<evidence type="ECO:0000313" key="2">
    <source>
        <dbReference type="EMBL" id="KAF4511154.1"/>
    </source>
</evidence>